<name>A0A814EME6_9BILA</name>
<evidence type="ECO:0000313" key="11">
    <source>
        <dbReference type="EMBL" id="CAF3610387.1"/>
    </source>
</evidence>
<dbReference type="Proteomes" id="UP000677228">
    <property type="component" value="Unassembled WGS sequence"/>
</dbReference>
<dbReference type="SUPFAM" id="SSF57625">
    <property type="entry name" value="Invertebrate chitin-binding proteins"/>
    <property type="match status" value="1"/>
</dbReference>
<dbReference type="GO" id="GO:0008061">
    <property type="term" value="F:chitin binding"/>
    <property type="evidence" value="ECO:0007669"/>
    <property type="project" value="UniProtKB-KW"/>
</dbReference>
<feature type="signal peptide" evidence="7">
    <location>
        <begin position="1"/>
        <end position="17"/>
    </location>
</feature>
<comment type="caution">
    <text evidence="10">The sequence shown here is derived from an EMBL/GenBank/DDBJ whole genome shotgun (WGS) entry which is preliminary data.</text>
</comment>
<evidence type="ECO:0000256" key="6">
    <source>
        <dbReference type="SAM" id="MobiDB-lite"/>
    </source>
</evidence>
<keyword evidence="2 7" id="KW-0732">Signal</keyword>
<organism evidence="10 13">
    <name type="scientific">Didymodactylos carnosus</name>
    <dbReference type="NCBI Taxonomy" id="1234261"/>
    <lineage>
        <taxon>Eukaryota</taxon>
        <taxon>Metazoa</taxon>
        <taxon>Spiralia</taxon>
        <taxon>Gnathifera</taxon>
        <taxon>Rotifera</taxon>
        <taxon>Eurotatoria</taxon>
        <taxon>Bdelloidea</taxon>
        <taxon>Philodinida</taxon>
        <taxon>Philodinidae</taxon>
        <taxon>Didymodactylos</taxon>
    </lineage>
</organism>
<evidence type="ECO:0000256" key="2">
    <source>
        <dbReference type="ARBA" id="ARBA00022729"/>
    </source>
</evidence>
<dbReference type="Proteomes" id="UP000681722">
    <property type="component" value="Unassembled WGS sequence"/>
</dbReference>
<evidence type="ECO:0000313" key="12">
    <source>
        <dbReference type="EMBL" id="CAF3743104.1"/>
    </source>
</evidence>
<accession>A0A814EME6</accession>
<evidence type="ECO:0000256" key="5">
    <source>
        <dbReference type="ARBA" id="ARBA00023180"/>
    </source>
</evidence>
<dbReference type="EMBL" id="CAJOBA010001705">
    <property type="protein sequence ID" value="CAF3610387.1"/>
    <property type="molecule type" value="Genomic_DNA"/>
</dbReference>
<dbReference type="EMBL" id="CAJNOK010001705">
    <property type="protein sequence ID" value="CAF0825876.1"/>
    <property type="molecule type" value="Genomic_DNA"/>
</dbReference>
<keyword evidence="3" id="KW-0677">Repeat</keyword>
<dbReference type="Proteomes" id="UP000682733">
    <property type="component" value="Unassembled WGS sequence"/>
</dbReference>
<gene>
    <name evidence="10" type="ORF">GPM918_LOCUS12181</name>
    <name evidence="9" type="ORF">OVA965_LOCUS5893</name>
    <name evidence="12" type="ORF">SRO942_LOCUS12182</name>
    <name evidence="11" type="ORF">TMI583_LOCUS5890</name>
</gene>
<keyword evidence="5" id="KW-0325">Glycoprotein</keyword>
<evidence type="ECO:0000313" key="10">
    <source>
        <dbReference type="EMBL" id="CAF0969957.1"/>
    </source>
</evidence>
<feature type="region of interest" description="Disordered" evidence="6">
    <location>
        <begin position="71"/>
        <end position="90"/>
    </location>
</feature>
<evidence type="ECO:0000256" key="4">
    <source>
        <dbReference type="ARBA" id="ARBA00023157"/>
    </source>
</evidence>
<feature type="chain" id="PRO_5035684159" description="Chitin-binding type-2 domain-containing protein" evidence="7">
    <location>
        <begin position="18"/>
        <end position="279"/>
    </location>
</feature>
<sequence>MVMLLIILLVVSRYVFGSTTAFICPQQNGLFGSVNNRHQFYHCANGIAYLKECPLHLSWSQEHQQCDWDKYEETSSPTTPTTSSSTTSTRLSSISTALSSTSTTLSSTTATADPSCPSSAQLLTFDDIPDASRSESFIPSYYGKIYWELFNYLNVTDFEQRNGTNISSAVLKSGEYVAVTNGKLTKLMFSSPGNLYSFWVSNVWNAGYQFTGIIYGKLRGLHKYTKSLTFPNNGPHLIELNWKEIDLVEISTSSGRPQSQVPSSYAAKFALDNMCVEIM</sequence>
<evidence type="ECO:0000313" key="9">
    <source>
        <dbReference type="EMBL" id="CAF0825876.1"/>
    </source>
</evidence>
<evidence type="ECO:0000259" key="8">
    <source>
        <dbReference type="PROSITE" id="PS50940"/>
    </source>
</evidence>
<dbReference type="EMBL" id="CAJNOQ010002633">
    <property type="protein sequence ID" value="CAF0969957.1"/>
    <property type="molecule type" value="Genomic_DNA"/>
</dbReference>
<dbReference type="InterPro" id="IPR036508">
    <property type="entry name" value="Chitin-bd_dom_sf"/>
</dbReference>
<protein>
    <recommendedName>
        <fullName evidence="8">Chitin-binding type-2 domain-containing protein</fullName>
    </recommendedName>
</protein>
<proteinExistence type="predicted"/>
<reference evidence="10" key="1">
    <citation type="submission" date="2021-02" db="EMBL/GenBank/DDBJ databases">
        <authorList>
            <person name="Nowell W R."/>
        </authorList>
    </citation>
    <scope>NUCLEOTIDE SEQUENCE</scope>
</reference>
<keyword evidence="1" id="KW-0147">Chitin-binding</keyword>
<keyword evidence="4" id="KW-1015">Disulfide bond</keyword>
<keyword evidence="13" id="KW-1185">Reference proteome</keyword>
<dbReference type="PANTHER" id="PTHR23301">
    <property type="entry name" value="CHITIN BINDING PERITROPHIN-A"/>
    <property type="match status" value="1"/>
</dbReference>
<dbReference type="AlphaFoldDB" id="A0A814EME6"/>
<dbReference type="GO" id="GO:0005576">
    <property type="term" value="C:extracellular region"/>
    <property type="evidence" value="ECO:0007669"/>
    <property type="project" value="InterPro"/>
</dbReference>
<evidence type="ECO:0000256" key="1">
    <source>
        <dbReference type="ARBA" id="ARBA00022669"/>
    </source>
</evidence>
<evidence type="ECO:0000256" key="3">
    <source>
        <dbReference type="ARBA" id="ARBA00022737"/>
    </source>
</evidence>
<feature type="compositionally biased region" description="Low complexity" evidence="6">
    <location>
        <begin position="74"/>
        <end position="90"/>
    </location>
</feature>
<dbReference type="InterPro" id="IPR002557">
    <property type="entry name" value="Chitin-bd_dom"/>
</dbReference>
<dbReference type="PROSITE" id="PS50940">
    <property type="entry name" value="CHIT_BIND_II"/>
    <property type="match status" value="1"/>
</dbReference>
<dbReference type="InterPro" id="IPR051940">
    <property type="entry name" value="Chitin_bind-dev_reg"/>
</dbReference>
<evidence type="ECO:0000313" key="13">
    <source>
        <dbReference type="Proteomes" id="UP000663829"/>
    </source>
</evidence>
<dbReference type="SMART" id="SM00494">
    <property type="entry name" value="ChtBD2"/>
    <property type="match status" value="1"/>
</dbReference>
<dbReference type="OrthoDB" id="9981520at2759"/>
<dbReference type="Pfam" id="PF01607">
    <property type="entry name" value="CBM_14"/>
    <property type="match status" value="1"/>
</dbReference>
<dbReference type="Gene3D" id="2.170.140.10">
    <property type="entry name" value="Chitin binding domain"/>
    <property type="match status" value="1"/>
</dbReference>
<dbReference type="EMBL" id="CAJOBC010002633">
    <property type="protein sequence ID" value="CAF3743104.1"/>
    <property type="molecule type" value="Genomic_DNA"/>
</dbReference>
<feature type="domain" description="Chitin-binding type-2" evidence="8">
    <location>
        <begin position="21"/>
        <end position="76"/>
    </location>
</feature>
<dbReference type="PANTHER" id="PTHR23301:SF0">
    <property type="entry name" value="CHITIN-BINDING TYPE-2 DOMAIN-CONTAINING PROTEIN-RELATED"/>
    <property type="match status" value="1"/>
</dbReference>
<evidence type="ECO:0000256" key="7">
    <source>
        <dbReference type="SAM" id="SignalP"/>
    </source>
</evidence>
<dbReference type="Proteomes" id="UP000663829">
    <property type="component" value="Unassembled WGS sequence"/>
</dbReference>